<dbReference type="GO" id="GO:0005524">
    <property type="term" value="F:ATP binding"/>
    <property type="evidence" value="ECO:0007669"/>
    <property type="project" value="InterPro"/>
</dbReference>
<sequence length="124" mass="14103">MMPSSGYMPPEYIEKGVISKMFDIYSMGVVMIKTISGLSGRSRSAEMPAQEFINLVHDSWRVKLQEKWSGSSLEAYCQQVKRCTEIALKCVEVERQNRPNIMDIIHELNVLETAADEVTKLLFA</sequence>
<dbReference type="Gene3D" id="1.10.510.10">
    <property type="entry name" value="Transferase(Phosphotransferase) domain 1"/>
    <property type="match status" value="1"/>
</dbReference>
<feature type="domain" description="Protein kinase" evidence="1">
    <location>
        <begin position="1"/>
        <end position="109"/>
    </location>
</feature>
<dbReference type="Proteomes" id="UP001054889">
    <property type="component" value="Unassembled WGS sequence"/>
</dbReference>
<accession>A0AAV5CB84</accession>
<dbReference type="SUPFAM" id="SSF56112">
    <property type="entry name" value="Protein kinase-like (PK-like)"/>
    <property type="match status" value="1"/>
</dbReference>
<dbReference type="PANTHER" id="PTHR45707:SF76">
    <property type="entry name" value="PROTEIN KINASE DOMAIN-CONTAINING PROTEIN"/>
    <property type="match status" value="1"/>
</dbReference>
<dbReference type="Pfam" id="PF00069">
    <property type="entry name" value="Pkinase"/>
    <property type="match status" value="1"/>
</dbReference>
<reference evidence="2" key="1">
    <citation type="journal article" date="2018" name="DNA Res.">
        <title>Multiple hybrid de novo genome assembly of finger millet, an orphan allotetraploid crop.</title>
        <authorList>
            <person name="Hatakeyama M."/>
            <person name="Aluri S."/>
            <person name="Balachadran M.T."/>
            <person name="Sivarajan S.R."/>
            <person name="Patrignani A."/>
            <person name="Gruter S."/>
            <person name="Poveda L."/>
            <person name="Shimizu-Inatsugi R."/>
            <person name="Baeten J."/>
            <person name="Francoijs K.J."/>
            <person name="Nataraja K.N."/>
            <person name="Reddy Y.A.N."/>
            <person name="Phadnis S."/>
            <person name="Ravikumar R.L."/>
            <person name="Schlapbach R."/>
            <person name="Sreeman S.M."/>
            <person name="Shimizu K.K."/>
        </authorList>
    </citation>
    <scope>NUCLEOTIDE SEQUENCE</scope>
</reference>
<evidence type="ECO:0000313" key="3">
    <source>
        <dbReference type="Proteomes" id="UP001054889"/>
    </source>
</evidence>
<comment type="caution">
    <text evidence="2">The sequence shown here is derived from an EMBL/GenBank/DDBJ whole genome shotgun (WGS) entry which is preliminary data.</text>
</comment>
<gene>
    <name evidence="2" type="primary">ga12111</name>
    <name evidence="2" type="ORF">PR202_ga12111</name>
</gene>
<organism evidence="2 3">
    <name type="scientific">Eleusine coracana subsp. coracana</name>
    <dbReference type="NCBI Taxonomy" id="191504"/>
    <lineage>
        <taxon>Eukaryota</taxon>
        <taxon>Viridiplantae</taxon>
        <taxon>Streptophyta</taxon>
        <taxon>Embryophyta</taxon>
        <taxon>Tracheophyta</taxon>
        <taxon>Spermatophyta</taxon>
        <taxon>Magnoliopsida</taxon>
        <taxon>Liliopsida</taxon>
        <taxon>Poales</taxon>
        <taxon>Poaceae</taxon>
        <taxon>PACMAD clade</taxon>
        <taxon>Chloridoideae</taxon>
        <taxon>Cynodonteae</taxon>
        <taxon>Eleusininae</taxon>
        <taxon>Eleusine</taxon>
    </lineage>
</organism>
<protein>
    <recommendedName>
        <fullName evidence="1">Protein kinase domain-containing protein</fullName>
    </recommendedName>
</protein>
<keyword evidence="3" id="KW-1185">Reference proteome</keyword>
<proteinExistence type="predicted"/>
<evidence type="ECO:0000259" key="1">
    <source>
        <dbReference type="PROSITE" id="PS50011"/>
    </source>
</evidence>
<dbReference type="GO" id="GO:0004672">
    <property type="term" value="F:protein kinase activity"/>
    <property type="evidence" value="ECO:0007669"/>
    <property type="project" value="InterPro"/>
</dbReference>
<evidence type="ECO:0000313" key="2">
    <source>
        <dbReference type="EMBL" id="GJM95382.1"/>
    </source>
</evidence>
<dbReference type="EMBL" id="BQKI01000005">
    <property type="protein sequence ID" value="GJM95382.1"/>
    <property type="molecule type" value="Genomic_DNA"/>
</dbReference>
<name>A0AAV5CB84_ELECO</name>
<dbReference type="InterPro" id="IPR000719">
    <property type="entry name" value="Prot_kinase_dom"/>
</dbReference>
<dbReference type="PANTHER" id="PTHR45707">
    <property type="entry name" value="C2 CALCIUM/LIPID-BINDING PLANT PHOSPHORIBOSYLTRANSFERASE FAMILY PROTEIN"/>
    <property type="match status" value="1"/>
</dbReference>
<reference evidence="2" key="2">
    <citation type="submission" date="2021-12" db="EMBL/GenBank/DDBJ databases">
        <title>Resequencing data analysis of finger millet.</title>
        <authorList>
            <person name="Hatakeyama M."/>
            <person name="Aluri S."/>
            <person name="Balachadran M.T."/>
            <person name="Sivarajan S.R."/>
            <person name="Poveda L."/>
            <person name="Shimizu-Inatsugi R."/>
            <person name="Schlapbach R."/>
            <person name="Sreeman S.M."/>
            <person name="Shimizu K.K."/>
        </authorList>
    </citation>
    <scope>NUCLEOTIDE SEQUENCE</scope>
</reference>
<dbReference type="AlphaFoldDB" id="A0AAV5CB84"/>
<dbReference type="PROSITE" id="PS50011">
    <property type="entry name" value="PROTEIN_KINASE_DOM"/>
    <property type="match status" value="1"/>
</dbReference>
<dbReference type="InterPro" id="IPR011009">
    <property type="entry name" value="Kinase-like_dom_sf"/>
</dbReference>